<dbReference type="Pfam" id="PF12796">
    <property type="entry name" value="Ank_2"/>
    <property type="match status" value="2"/>
</dbReference>
<dbReference type="InterPro" id="IPR020683">
    <property type="entry name" value="DUF3447"/>
</dbReference>
<reference evidence="3" key="1">
    <citation type="submission" date="2006-10" db="EMBL/GenBank/DDBJ databases">
        <authorList>
            <person name="Amadeo P."/>
            <person name="Zhao Q."/>
            <person name="Wortman J."/>
            <person name="Fraser-Liggett C."/>
            <person name="Carlton J."/>
        </authorList>
    </citation>
    <scope>NUCLEOTIDE SEQUENCE</scope>
    <source>
        <strain evidence="3">G3</strain>
    </source>
</reference>
<evidence type="ECO:0000256" key="1">
    <source>
        <dbReference type="PROSITE-ProRule" id="PRU00023"/>
    </source>
</evidence>
<reference evidence="3" key="2">
    <citation type="journal article" date="2007" name="Science">
        <title>Draft genome sequence of the sexually transmitted pathogen Trichomonas vaginalis.</title>
        <authorList>
            <person name="Carlton J.M."/>
            <person name="Hirt R.P."/>
            <person name="Silva J.C."/>
            <person name="Delcher A.L."/>
            <person name="Schatz M."/>
            <person name="Zhao Q."/>
            <person name="Wortman J.R."/>
            <person name="Bidwell S.L."/>
            <person name="Alsmark U.C.M."/>
            <person name="Besteiro S."/>
            <person name="Sicheritz-Ponten T."/>
            <person name="Noel C.J."/>
            <person name="Dacks J.B."/>
            <person name="Foster P.G."/>
            <person name="Simillion C."/>
            <person name="Van de Peer Y."/>
            <person name="Miranda-Saavedra D."/>
            <person name="Barton G.J."/>
            <person name="Westrop G.D."/>
            <person name="Mueller S."/>
            <person name="Dessi D."/>
            <person name="Fiori P.L."/>
            <person name="Ren Q."/>
            <person name="Paulsen I."/>
            <person name="Zhang H."/>
            <person name="Bastida-Corcuera F.D."/>
            <person name="Simoes-Barbosa A."/>
            <person name="Brown M.T."/>
            <person name="Hayes R.D."/>
            <person name="Mukherjee M."/>
            <person name="Okumura C.Y."/>
            <person name="Schneider R."/>
            <person name="Smith A.J."/>
            <person name="Vanacova S."/>
            <person name="Villalvazo M."/>
            <person name="Haas B.J."/>
            <person name="Pertea M."/>
            <person name="Feldblyum T.V."/>
            <person name="Utterback T.R."/>
            <person name="Shu C.L."/>
            <person name="Osoegawa K."/>
            <person name="de Jong P.J."/>
            <person name="Hrdy I."/>
            <person name="Horvathova L."/>
            <person name="Zubacova Z."/>
            <person name="Dolezal P."/>
            <person name="Malik S.B."/>
            <person name="Logsdon J.M. Jr."/>
            <person name="Henze K."/>
            <person name="Gupta A."/>
            <person name="Wang C.C."/>
            <person name="Dunne R.L."/>
            <person name="Upcroft J.A."/>
            <person name="Upcroft P."/>
            <person name="White O."/>
            <person name="Salzberg S.L."/>
            <person name="Tang P."/>
            <person name="Chiu C.-H."/>
            <person name="Lee Y.-S."/>
            <person name="Embley T.M."/>
            <person name="Coombs G.H."/>
            <person name="Mottram J.C."/>
            <person name="Tachezy J."/>
            <person name="Fraser-Liggett C.M."/>
            <person name="Johnson P.J."/>
        </authorList>
    </citation>
    <scope>NUCLEOTIDE SEQUENCE [LARGE SCALE GENOMIC DNA]</scope>
    <source>
        <strain evidence="3">G3</strain>
    </source>
</reference>
<gene>
    <name evidence="3" type="ORF">TVAG_124380</name>
</gene>
<evidence type="ECO:0000313" key="4">
    <source>
        <dbReference type="Proteomes" id="UP000001542"/>
    </source>
</evidence>
<name>A2FYR2_TRIV3</name>
<feature type="repeat" description="ANK" evidence="1">
    <location>
        <begin position="481"/>
        <end position="513"/>
    </location>
</feature>
<feature type="repeat" description="ANK" evidence="1">
    <location>
        <begin position="547"/>
        <end position="579"/>
    </location>
</feature>
<dbReference type="PANTHER" id="PTHR24182:SF13">
    <property type="entry name" value="LD18443P"/>
    <property type="match status" value="1"/>
</dbReference>
<dbReference type="InterPro" id="IPR002110">
    <property type="entry name" value="Ankyrin_rpt"/>
</dbReference>
<dbReference type="Proteomes" id="UP000001542">
    <property type="component" value="Unassembled WGS sequence"/>
</dbReference>
<feature type="repeat" description="ANK" evidence="1">
    <location>
        <begin position="448"/>
        <end position="480"/>
    </location>
</feature>
<dbReference type="InterPro" id="IPR036770">
    <property type="entry name" value="Ankyrin_rpt-contain_sf"/>
</dbReference>
<feature type="domain" description="DUF3447" evidence="2">
    <location>
        <begin position="208"/>
        <end position="283"/>
    </location>
</feature>
<dbReference type="SUPFAM" id="SSF140860">
    <property type="entry name" value="Pseudo ankyrin repeat-like"/>
    <property type="match status" value="1"/>
</dbReference>
<proteinExistence type="predicted"/>
<evidence type="ECO:0000259" key="2">
    <source>
        <dbReference type="Pfam" id="PF11929"/>
    </source>
</evidence>
<dbReference type="VEuPathDB" id="TrichDB:TVAGG3_0597190"/>
<dbReference type="InParanoid" id="A2FYR2"/>
<dbReference type="AlphaFoldDB" id="A2FYR2"/>
<keyword evidence="4" id="KW-1185">Reference proteome</keyword>
<dbReference type="PRINTS" id="PR01415">
    <property type="entry name" value="ANKYRIN"/>
</dbReference>
<dbReference type="Gene3D" id="1.25.40.20">
    <property type="entry name" value="Ankyrin repeat-containing domain"/>
    <property type="match status" value="3"/>
</dbReference>
<dbReference type="SUPFAM" id="SSF48403">
    <property type="entry name" value="Ankyrin repeat"/>
    <property type="match status" value="1"/>
</dbReference>
<dbReference type="VEuPathDB" id="TrichDB:TVAG_124380"/>
<dbReference type="SMART" id="SM00248">
    <property type="entry name" value="ANK"/>
    <property type="match status" value="10"/>
</dbReference>
<feature type="repeat" description="ANK" evidence="1">
    <location>
        <begin position="415"/>
        <end position="447"/>
    </location>
</feature>
<dbReference type="PROSITE" id="PS50297">
    <property type="entry name" value="ANK_REP_REGION"/>
    <property type="match status" value="5"/>
</dbReference>
<dbReference type="eggNOG" id="KOG4177">
    <property type="taxonomic scope" value="Eukaryota"/>
</dbReference>
<dbReference type="PANTHER" id="PTHR24182">
    <property type="entry name" value="ANKYRIN REPEAT AND SOCS BOX CONTAINING 4"/>
    <property type="match status" value="1"/>
</dbReference>
<sequence>MNKIQHNELIDLSKDYCNTFCALYRLNTQDEAEIDKIYKQIKIKLIDTKMFLPSQILEVICNVAKLNNRYMKSYWELFRKTAENYKIQQIFSSTYNQSKYKTYESYLKERYIKYFIWDEIYFEKEEKTNDKNKNINYSLDIHESNPICRSLVLDDLGSFIFYTEQDGFDKYQRVKSNFYPYSLLGYSLLELCCYYGAIRCFKFLRTKFNSEITEKCLQFSFLSGVPDIMNECLKFQRPYKECMECAIISHNIDFVSFLMNEYHLKIDLEDCCRYHNLQVYLMYLDITKDINNCFVLSPSFHFPELCKYLISHGANVNAIGHSSKTHLCYSAVNSSRETVDYITTYGVNFVRDYNYEWFAIMDAAWNNSAEIAEILISHGARIDSHGINEKTACHIAIERNSIETIKVFVAHKDLINDSTLHLALIYDKEEIAKFLILNGININTHDNNGKTPLHIVADGNKTEMAELLISHGANINLTDKNDETALHYALKYDRKEMTELLISHGVNIDAKDKDGKTALHIAAERNNKEIAEFLISHGANLEETDNEGKSALDYAIRYDRKEIEKLLISYGANINAQVINGESAAITNRTNNEGKTFSQYYHNFINYTFSNCIII</sequence>
<dbReference type="KEGG" id="tva:4747635"/>
<accession>A2FYR2</accession>
<organism evidence="3 4">
    <name type="scientific">Trichomonas vaginalis (strain ATCC PRA-98 / G3)</name>
    <dbReference type="NCBI Taxonomy" id="412133"/>
    <lineage>
        <taxon>Eukaryota</taxon>
        <taxon>Metamonada</taxon>
        <taxon>Parabasalia</taxon>
        <taxon>Trichomonadida</taxon>
        <taxon>Trichomonadidae</taxon>
        <taxon>Trichomonas</taxon>
    </lineage>
</organism>
<dbReference type="OrthoDB" id="71307at2759"/>
<keyword evidence="1" id="KW-0040">ANK repeat</keyword>
<dbReference type="SMR" id="A2FYR2"/>
<feature type="repeat" description="ANK" evidence="1">
    <location>
        <begin position="514"/>
        <end position="546"/>
    </location>
</feature>
<dbReference type="Pfam" id="PF00023">
    <property type="entry name" value="Ank"/>
    <property type="match status" value="2"/>
</dbReference>
<dbReference type="RefSeq" id="XP_001302888.1">
    <property type="nucleotide sequence ID" value="XM_001302887.1"/>
</dbReference>
<dbReference type="STRING" id="5722.A2FYR2"/>
<dbReference type="PROSITE" id="PS50088">
    <property type="entry name" value="ANK_REPEAT"/>
    <property type="match status" value="5"/>
</dbReference>
<evidence type="ECO:0000313" key="3">
    <source>
        <dbReference type="EMBL" id="EAX89958.1"/>
    </source>
</evidence>
<dbReference type="Pfam" id="PF11929">
    <property type="entry name" value="DUF3447"/>
    <property type="match status" value="1"/>
</dbReference>
<dbReference type="EMBL" id="DS114150">
    <property type="protein sequence ID" value="EAX89958.1"/>
    <property type="molecule type" value="Genomic_DNA"/>
</dbReference>
<protein>
    <submittedName>
        <fullName evidence="3">Ankyrin repeat protein, putative</fullName>
    </submittedName>
</protein>